<dbReference type="SMART" id="SM00220">
    <property type="entry name" value="S_TKc"/>
    <property type="match status" value="1"/>
</dbReference>
<accession>A0A3G4ZUB3</accession>
<feature type="domain" description="Protein kinase" evidence="1">
    <location>
        <begin position="3"/>
        <end position="266"/>
    </location>
</feature>
<dbReference type="GO" id="GO:0005524">
    <property type="term" value="F:ATP binding"/>
    <property type="evidence" value="ECO:0007669"/>
    <property type="project" value="InterPro"/>
</dbReference>
<dbReference type="SUPFAM" id="SSF56112">
    <property type="entry name" value="Protein kinase-like (PK-like)"/>
    <property type="match status" value="1"/>
</dbReference>
<dbReference type="InterPro" id="IPR008271">
    <property type="entry name" value="Ser/Thr_kinase_AS"/>
</dbReference>
<dbReference type="Gene3D" id="1.10.510.10">
    <property type="entry name" value="Transferase(Phosphotransferase) domain 1"/>
    <property type="match status" value="1"/>
</dbReference>
<keyword evidence="2" id="KW-0723">Serine/threonine-protein kinase</keyword>
<dbReference type="PANTHER" id="PTHR44167:SF24">
    <property type="entry name" value="SERINE_THREONINE-PROTEIN KINASE CHK2"/>
    <property type="match status" value="1"/>
</dbReference>
<dbReference type="Pfam" id="PF00069">
    <property type="entry name" value="Pkinase"/>
    <property type="match status" value="1"/>
</dbReference>
<dbReference type="PROSITE" id="PS50011">
    <property type="entry name" value="PROTEIN_KINASE_DOM"/>
    <property type="match status" value="1"/>
</dbReference>
<keyword evidence="2" id="KW-0418">Kinase</keyword>
<name>A0A3G4ZUB3_9VIRU</name>
<gene>
    <name evidence="2" type="ORF">Edafosvirus15_11</name>
</gene>
<dbReference type="InterPro" id="IPR000719">
    <property type="entry name" value="Prot_kinase_dom"/>
</dbReference>
<dbReference type="Gene3D" id="3.30.200.20">
    <property type="entry name" value="Phosphorylase Kinase, domain 1"/>
    <property type="match status" value="1"/>
</dbReference>
<dbReference type="PROSITE" id="PS00108">
    <property type="entry name" value="PROTEIN_KINASE_ST"/>
    <property type="match status" value="1"/>
</dbReference>
<proteinExistence type="predicted"/>
<dbReference type="InterPro" id="IPR036915">
    <property type="entry name" value="Cyclin-like_sf"/>
</dbReference>
<protein>
    <submittedName>
        <fullName evidence="2">Serine/threonine protein kinase</fullName>
    </submittedName>
</protein>
<keyword evidence="2" id="KW-0808">Transferase</keyword>
<reference evidence="2" key="1">
    <citation type="submission" date="2018-10" db="EMBL/GenBank/DDBJ databases">
        <title>Hidden diversity of soil giant viruses.</title>
        <authorList>
            <person name="Schulz F."/>
            <person name="Alteio L."/>
            <person name="Goudeau D."/>
            <person name="Ryan E.M."/>
            <person name="Malmstrom R.R."/>
            <person name="Blanchard J."/>
            <person name="Woyke T."/>
        </authorList>
    </citation>
    <scope>NUCLEOTIDE SEQUENCE</scope>
    <source>
        <strain evidence="2">EDV1</strain>
    </source>
</reference>
<organism evidence="2">
    <name type="scientific">Edafosvirus sp</name>
    <dbReference type="NCBI Taxonomy" id="2487765"/>
    <lineage>
        <taxon>Viruses</taxon>
        <taxon>Varidnaviria</taxon>
        <taxon>Bamfordvirae</taxon>
        <taxon>Nucleocytoviricota</taxon>
        <taxon>Megaviricetes</taxon>
        <taxon>Imitervirales</taxon>
        <taxon>Mimiviridae</taxon>
        <taxon>Klosneuvirinae</taxon>
    </lineage>
</organism>
<dbReference type="GO" id="GO:0004674">
    <property type="term" value="F:protein serine/threonine kinase activity"/>
    <property type="evidence" value="ECO:0007669"/>
    <property type="project" value="UniProtKB-KW"/>
</dbReference>
<evidence type="ECO:0000259" key="1">
    <source>
        <dbReference type="PROSITE" id="PS50011"/>
    </source>
</evidence>
<evidence type="ECO:0000313" key="2">
    <source>
        <dbReference type="EMBL" id="AYV78490.1"/>
    </source>
</evidence>
<dbReference type="InterPro" id="IPR011009">
    <property type="entry name" value="Kinase-like_dom_sf"/>
</dbReference>
<dbReference type="SUPFAM" id="SSF47954">
    <property type="entry name" value="Cyclin-like"/>
    <property type="match status" value="1"/>
</dbReference>
<dbReference type="PANTHER" id="PTHR44167">
    <property type="entry name" value="OVARIAN-SPECIFIC SERINE/THREONINE-PROTEIN KINASE LOK-RELATED"/>
    <property type="match status" value="1"/>
</dbReference>
<sequence length="449" mass="53354">MIYTKKKKIQGGVYGKIYQDTDPNSIIKVVDKCNIDKTHYWRQNIHEIIFLSQYNHENIIKLKDVKIHNNKIHLKLEKCEMSLYEYIEKTVLEDRIKQLPNILYQILSALYYIHKNKLIHGDLKPSNIMINCKENQMIQVKLIDFGGITSFRLNNMSNSVCTYAYSPPEGWHEFNKNGISETFDIWSLGIIIVYYLSETYLIDFPDDDSLYINKFKEISKTNKSYPIDMVILNHIDKPLQKIIKKMLILDPLKRITSKKILLSKYFSDKYGLLNKNKINYTKVEQTNIKLINLKYRGQLIDYMYDVCKNNDYLNCFCLSVILSDKYQIIKTKMINKNYKIYGISFILITSLMISKKSLYISDANEILNNQLEHNEERKVNLLINKKKIIRTIDSILKKLQFNMYYETFDWILYNNGFTIDYDLIKKTLLDHPNAIYIDNSVLMEYYKKK</sequence>
<dbReference type="EMBL" id="MK072080">
    <property type="protein sequence ID" value="AYV78490.1"/>
    <property type="molecule type" value="Genomic_DNA"/>
</dbReference>